<accession>A0A1B3ZI73</accession>
<proteinExistence type="predicted"/>
<organism evidence="2 3">
    <name type="scientific">Sphingomonas panacis</name>
    <dbReference type="NCBI Taxonomy" id="1560345"/>
    <lineage>
        <taxon>Bacteria</taxon>
        <taxon>Pseudomonadati</taxon>
        <taxon>Pseudomonadota</taxon>
        <taxon>Alphaproteobacteria</taxon>
        <taxon>Sphingomonadales</taxon>
        <taxon>Sphingomonadaceae</taxon>
        <taxon>Sphingomonas</taxon>
    </lineage>
</organism>
<dbReference type="OrthoDB" id="7501533at2"/>
<feature type="region of interest" description="Disordered" evidence="1">
    <location>
        <begin position="170"/>
        <end position="203"/>
    </location>
</feature>
<reference evidence="2 3" key="1">
    <citation type="submission" date="2016-01" db="EMBL/GenBank/DDBJ databases">
        <title>Complete genome and mega plasmid sequence of Sphingomonas panacis DCY99 elicits systemic resistance in rice to Xanthomonas oryzae.</title>
        <authorList>
            <person name="Kim Y.J."/>
            <person name="Yang D.C."/>
            <person name="Sing P."/>
        </authorList>
    </citation>
    <scope>NUCLEOTIDE SEQUENCE [LARGE SCALE GENOMIC DNA]</scope>
    <source>
        <strain evidence="2 3">DCY99</strain>
        <plasmid evidence="3">Plasmid</plasmid>
    </source>
</reference>
<dbReference type="EMBL" id="CP014169">
    <property type="protein sequence ID" value="AOH87128.1"/>
    <property type="molecule type" value="Genomic_DNA"/>
</dbReference>
<evidence type="ECO:0000256" key="1">
    <source>
        <dbReference type="SAM" id="MobiDB-lite"/>
    </source>
</evidence>
<dbReference type="KEGG" id="span:AWL63_23425"/>
<dbReference type="Proteomes" id="UP000094256">
    <property type="component" value="Plasmid unnamed"/>
</dbReference>
<keyword evidence="2" id="KW-0614">Plasmid</keyword>
<dbReference type="AlphaFoldDB" id="A0A1B3ZI73"/>
<gene>
    <name evidence="2" type="ORF">AWL63_23425</name>
</gene>
<keyword evidence="3" id="KW-1185">Reference proteome</keyword>
<name>A0A1B3ZI73_9SPHN</name>
<dbReference type="RefSeq" id="WP_069207698.1">
    <property type="nucleotide sequence ID" value="NZ_CP014169.1"/>
</dbReference>
<sequence>MMSAFDPADPQTWVARGRRPDHAAIMARAWQTFPDLPNDAPAAQRMARTRERVQAMRPVMEAIQAEQERQRQARNFAFTQERIARSEGDERDAAILRGRDNHGYDWDASVQFAYGLYAARAGWICRPPEVRNGNPADIRLRAAYMTGFDQGGGDTDDLFDVARRALVAPERPAPAPRLKNPPDRARPLPSTWPKPSDTPRPTTWRRRLLIIGAPETGMLSKTEINGGLAHAALLPLLRDRPEADQATIIVVCAGGFLPVTEPVVRVAALRTAGDVERLTANPAPAAALAALLAGRDFDEILVAAQGLYLDALDAHAKLLPLCRVMERTRNSLIQQKAHFRIWLDRGVRSGETLGAGHIRWGKVANGLTARLGEFTARYAGKEQGRGHRILVELPNGDPANGFMTVRGDLLQPEILITNQKHLRPSMAAGLRAFGGATRLSPAS</sequence>
<evidence type="ECO:0000313" key="2">
    <source>
        <dbReference type="EMBL" id="AOH87128.1"/>
    </source>
</evidence>
<evidence type="ECO:0000313" key="3">
    <source>
        <dbReference type="Proteomes" id="UP000094256"/>
    </source>
</evidence>
<geneLocation type="plasmid" evidence="3"/>
<protein>
    <submittedName>
        <fullName evidence="2">Uncharacterized protein</fullName>
    </submittedName>
</protein>